<gene>
    <name evidence="11" type="primary">LOC110739067</name>
</gene>
<dbReference type="InterPro" id="IPR050588">
    <property type="entry name" value="WNK_Ser-Thr_kinase"/>
</dbReference>
<dbReference type="EnsemblPlants" id="AUR62027159-RA">
    <property type="protein sequence ID" value="AUR62027159-RA:cds"/>
    <property type="gene ID" value="AUR62027159"/>
</dbReference>
<dbReference type="Gramene" id="AUR62044400-RA">
    <property type="protein sequence ID" value="AUR62044400-RA:cds"/>
    <property type="gene ID" value="AUR62044400"/>
</dbReference>
<organism evidence="11 12">
    <name type="scientific">Chenopodium quinoa</name>
    <name type="common">Quinoa</name>
    <dbReference type="NCBI Taxonomy" id="63459"/>
    <lineage>
        <taxon>Eukaryota</taxon>
        <taxon>Viridiplantae</taxon>
        <taxon>Streptophyta</taxon>
        <taxon>Embryophyta</taxon>
        <taxon>Tracheophyta</taxon>
        <taxon>Spermatophyta</taxon>
        <taxon>Magnoliopsida</taxon>
        <taxon>eudicotyledons</taxon>
        <taxon>Gunneridae</taxon>
        <taxon>Pentapetalae</taxon>
        <taxon>Caryophyllales</taxon>
        <taxon>Chenopodiaceae</taxon>
        <taxon>Chenopodioideae</taxon>
        <taxon>Atripliceae</taxon>
        <taxon>Chenopodium</taxon>
    </lineage>
</organism>
<dbReference type="InterPro" id="IPR000719">
    <property type="entry name" value="Prot_kinase_dom"/>
</dbReference>
<dbReference type="AlphaFoldDB" id="A0A803MCG6"/>
<feature type="compositionally biased region" description="Polar residues" evidence="9">
    <location>
        <begin position="477"/>
        <end position="491"/>
    </location>
</feature>
<dbReference type="Gene3D" id="3.30.200.20">
    <property type="entry name" value="Phosphorylase Kinase, domain 1"/>
    <property type="match status" value="1"/>
</dbReference>
<reference evidence="11" key="1">
    <citation type="journal article" date="2017" name="Nature">
        <title>The genome of Chenopodium quinoa.</title>
        <authorList>
            <person name="Jarvis D.E."/>
            <person name="Ho Y.S."/>
            <person name="Lightfoot D.J."/>
            <person name="Schmoeckel S.M."/>
            <person name="Li B."/>
            <person name="Borm T.J.A."/>
            <person name="Ohyanagi H."/>
            <person name="Mineta K."/>
            <person name="Michell C.T."/>
            <person name="Saber N."/>
            <person name="Kharbatia N.M."/>
            <person name="Rupper R.R."/>
            <person name="Sharp A.R."/>
            <person name="Dally N."/>
            <person name="Boughton B.A."/>
            <person name="Woo Y.H."/>
            <person name="Gao G."/>
            <person name="Schijlen E.G.W.M."/>
            <person name="Guo X."/>
            <person name="Momin A.A."/>
            <person name="Negrao S."/>
            <person name="Al-Babili S."/>
            <person name="Gehring C."/>
            <person name="Roessner U."/>
            <person name="Jung C."/>
            <person name="Murphy K."/>
            <person name="Arold S.T."/>
            <person name="Gojobori T."/>
            <person name="van der Linden C.G."/>
            <person name="van Loo E.N."/>
            <person name="Jellen E.N."/>
            <person name="Maughan P.J."/>
            <person name="Tester M."/>
        </authorList>
    </citation>
    <scope>NUCLEOTIDE SEQUENCE [LARGE SCALE GENOMIC DNA]</scope>
    <source>
        <strain evidence="11">cv. PI 614886</strain>
    </source>
</reference>
<dbReference type="EC" id="2.7.11.1" evidence="1"/>
<protein>
    <recommendedName>
        <fullName evidence="1">non-specific serine/threonine protein kinase</fullName>
        <ecNumber evidence="1">2.7.11.1</ecNumber>
    </recommendedName>
</protein>
<feature type="domain" description="Protein kinase" evidence="10">
    <location>
        <begin position="27"/>
        <end position="286"/>
    </location>
</feature>
<dbReference type="SMR" id="A0A803MCG6"/>
<sequence length="517" mass="57436">MGSSSGVDNVDELEDEGVETDSTGRYVRFEEVLGEGVFKKDYKGFDELKGIEITWSKVELSEKIFESEECQKNVSAEVSLLKSLKHENIMRCYHSWVDSETKTVNIITELSTSGTMSQYRKKHNLVDKKAIKNWARQILKGLDYLHCQNPPIIHGDLSCDNIFVNGYSGKVRIGDVGLAAMLQEDTTARAASGKPEFMAPELFREEYDHLVDIYSFGMCLLQMVTRELPYTECSNSDQVHRKVRSGIKPAILSRVTDLQLKLFIEKCLGPASERPSAINLLNDPFLALVTDSGLSAASRTPSLKSESVCSSSVTWDQVPSPPDTSSYKSCDHVASSPVVSLVGPLKAVVSENIECKLEGQLIKEIDYISMVLRIGDKRGHAQKIEFVFSIKKDTVHLVVQEMMKELQLSVREAVLVTELMENLVRKLVNPEAESSSSENNVSQPNEPAKPPSDTNQDAQLLASKKLSEHDRAGKSRLANSTGQDKQVTGSREGNKKEVAKTSSRSLKKLLFFCGNKF</sequence>
<evidence type="ECO:0000256" key="9">
    <source>
        <dbReference type="SAM" id="MobiDB-lite"/>
    </source>
</evidence>
<dbReference type="OrthoDB" id="1034557at2759"/>
<dbReference type="PROSITE" id="PS50011">
    <property type="entry name" value="PROTEIN_KINASE_DOM"/>
    <property type="match status" value="1"/>
</dbReference>
<dbReference type="Gene3D" id="3.10.20.90">
    <property type="entry name" value="Phosphatidylinositol 3-kinase Catalytic Subunit, Chain A, domain 1"/>
    <property type="match status" value="1"/>
</dbReference>
<evidence type="ECO:0000256" key="1">
    <source>
        <dbReference type="ARBA" id="ARBA00012513"/>
    </source>
</evidence>
<reference evidence="11" key="2">
    <citation type="submission" date="2021-03" db="UniProtKB">
        <authorList>
            <consortium name="EnsemblPlants"/>
        </authorList>
    </citation>
    <scope>IDENTIFICATION</scope>
</reference>
<dbReference type="KEGG" id="cqi:110692875"/>
<evidence type="ECO:0000256" key="8">
    <source>
        <dbReference type="ARBA" id="ARBA00048679"/>
    </source>
</evidence>
<accession>A0A803NE53</accession>
<dbReference type="RefSeq" id="XP_021775211.1">
    <property type="nucleotide sequence ID" value="XM_021919519.1"/>
</dbReference>
<keyword evidence="12" id="KW-1185">Reference proteome</keyword>
<keyword evidence="4" id="KW-0547">Nucleotide-binding</keyword>
<dbReference type="OMA" id="CKGANES"/>
<dbReference type="Gramene" id="AUR62027159-RA">
    <property type="protein sequence ID" value="AUR62027159-RA:cds"/>
    <property type="gene ID" value="AUR62027159"/>
</dbReference>
<dbReference type="FunFam" id="3.30.200.20:FF:000075">
    <property type="entry name" value="Probable serine/threonine-protein kinase WNK1"/>
    <property type="match status" value="1"/>
</dbReference>
<evidence type="ECO:0000313" key="12">
    <source>
        <dbReference type="Proteomes" id="UP000596660"/>
    </source>
</evidence>
<dbReference type="Pfam" id="PF12202">
    <property type="entry name" value="OSR1_C"/>
    <property type="match status" value="1"/>
</dbReference>
<dbReference type="PROSITE" id="PS00109">
    <property type="entry name" value="PROTEIN_KINASE_TYR"/>
    <property type="match status" value="1"/>
</dbReference>
<dbReference type="InterPro" id="IPR011009">
    <property type="entry name" value="Kinase-like_dom_sf"/>
</dbReference>
<dbReference type="GO" id="GO:0004674">
    <property type="term" value="F:protein serine/threonine kinase activity"/>
    <property type="evidence" value="ECO:0007669"/>
    <property type="project" value="UniProtKB-KW"/>
</dbReference>
<dbReference type="Pfam" id="PF00069">
    <property type="entry name" value="Pkinase"/>
    <property type="match status" value="1"/>
</dbReference>
<dbReference type="KEGG" id="cqi:110739067"/>
<feature type="compositionally biased region" description="Low complexity" evidence="9">
    <location>
        <begin position="430"/>
        <end position="446"/>
    </location>
</feature>
<evidence type="ECO:0000256" key="4">
    <source>
        <dbReference type="ARBA" id="ARBA00022741"/>
    </source>
</evidence>
<evidence type="ECO:0000256" key="6">
    <source>
        <dbReference type="ARBA" id="ARBA00022840"/>
    </source>
</evidence>
<keyword evidence="2" id="KW-0723">Serine/threonine-protein kinase</keyword>
<dbReference type="FunFam" id="1.10.510.10:FF:001565">
    <property type="entry name" value="WNK protein kinase"/>
    <property type="match status" value="1"/>
</dbReference>
<comment type="catalytic activity">
    <reaction evidence="8">
        <text>L-seryl-[protein] + ATP = O-phospho-L-seryl-[protein] + ADP + H(+)</text>
        <dbReference type="Rhea" id="RHEA:17989"/>
        <dbReference type="Rhea" id="RHEA-COMP:9863"/>
        <dbReference type="Rhea" id="RHEA-COMP:11604"/>
        <dbReference type="ChEBI" id="CHEBI:15378"/>
        <dbReference type="ChEBI" id="CHEBI:29999"/>
        <dbReference type="ChEBI" id="CHEBI:30616"/>
        <dbReference type="ChEBI" id="CHEBI:83421"/>
        <dbReference type="ChEBI" id="CHEBI:456216"/>
        <dbReference type="EC" id="2.7.11.1"/>
    </reaction>
</comment>
<dbReference type="InterPro" id="IPR024678">
    <property type="entry name" value="Kinase_OSR1/WNK_CCT"/>
</dbReference>
<accession>A0A803MCG6</accession>
<feature type="region of interest" description="Disordered" evidence="9">
    <location>
        <begin position="430"/>
        <end position="503"/>
    </location>
</feature>
<dbReference type="SUPFAM" id="SSF56112">
    <property type="entry name" value="Protein kinase-like (PK-like)"/>
    <property type="match status" value="1"/>
</dbReference>
<keyword evidence="6" id="KW-0067">ATP-binding</keyword>
<proteinExistence type="predicted"/>
<name>A0A803MCG6_CHEQI</name>
<dbReference type="GeneID" id="110739067"/>
<dbReference type="Proteomes" id="UP000596660">
    <property type="component" value="Unplaced"/>
</dbReference>
<evidence type="ECO:0000256" key="2">
    <source>
        <dbReference type="ARBA" id="ARBA00022527"/>
    </source>
</evidence>
<dbReference type="InterPro" id="IPR008266">
    <property type="entry name" value="Tyr_kinase_AS"/>
</dbReference>
<evidence type="ECO:0000259" key="10">
    <source>
        <dbReference type="PROSITE" id="PS50011"/>
    </source>
</evidence>
<keyword evidence="5" id="KW-0418">Kinase</keyword>
<comment type="catalytic activity">
    <reaction evidence="7">
        <text>L-threonyl-[protein] + ATP = O-phospho-L-threonyl-[protein] + ADP + H(+)</text>
        <dbReference type="Rhea" id="RHEA:46608"/>
        <dbReference type="Rhea" id="RHEA-COMP:11060"/>
        <dbReference type="Rhea" id="RHEA-COMP:11605"/>
        <dbReference type="ChEBI" id="CHEBI:15378"/>
        <dbReference type="ChEBI" id="CHEBI:30013"/>
        <dbReference type="ChEBI" id="CHEBI:30616"/>
        <dbReference type="ChEBI" id="CHEBI:61977"/>
        <dbReference type="ChEBI" id="CHEBI:456216"/>
        <dbReference type="EC" id="2.7.11.1"/>
    </reaction>
</comment>
<evidence type="ECO:0000256" key="5">
    <source>
        <dbReference type="ARBA" id="ARBA00022777"/>
    </source>
</evidence>
<dbReference type="EnsemblPlants" id="AUR62044400-RA">
    <property type="protein sequence ID" value="AUR62044400-RA:cds"/>
    <property type="gene ID" value="AUR62044400"/>
</dbReference>
<keyword evidence="3" id="KW-0808">Transferase</keyword>
<dbReference type="GO" id="GO:0005524">
    <property type="term" value="F:ATP binding"/>
    <property type="evidence" value="ECO:0007669"/>
    <property type="project" value="UniProtKB-KW"/>
</dbReference>
<evidence type="ECO:0000256" key="3">
    <source>
        <dbReference type="ARBA" id="ARBA00022679"/>
    </source>
</evidence>
<dbReference type="PANTHER" id="PTHR13902">
    <property type="entry name" value="SERINE/THREONINE-PROTEIN KINASE WNK WITH NO LYSINE -RELATED"/>
    <property type="match status" value="1"/>
</dbReference>
<evidence type="ECO:0000256" key="7">
    <source>
        <dbReference type="ARBA" id="ARBA00047899"/>
    </source>
</evidence>
<evidence type="ECO:0000313" key="11">
    <source>
        <dbReference type="EnsemblPlants" id="AUR62027159-RA:cds"/>
    </source>
</evidence>
<dbReference type="Gene3D" id="1.10.510.10">
    <property type="entry name" value="Transferase(Phosphotransferase) domain 1"/>
    <property type="match status" value="1"/>
</dbReference>